<accession>A0A0L0D1B9</accession>
<gene>
    <name evidence="9" type="ORF">AMSG_00161</name>
</gene>
<dbReference type="OMA" id="DFVDSWP"/>
<reference evidence="9 10" key="1">
    <citation type="submission" date="2010-05" db="EMBL/GenBank/DDBJ databases">
        <title>The Genome Sequence of Thecamonas trahens ATCC 50062.</title>
        <authorList>
            <consortium name="The Broad Institute Genome Sequencing Platform"/>
            <person name="Russ C."/>
            <person name="Cuomo C."/>
            <person name="Shea T."/>
            <person name="Young S.K."/>
            <person name="Zeng Q."/>
            <person name="Koehrsen M."/>
            <person name="Haas B."/>
            <person name="Borodovsky M."/>
            <person name="Guigo R."/>
            <person name="Alvarado L."/>
            <person name="Berlin A."/>
            <person name="Bochicchio J."/>
            <person name="Borenstein D."/>
            <person name="Chapman S."/>
            <person name="Chen Z."/>
            <person name="Freedman E."/>
            <person name="Gellesch M."/>
            <person name="Goldberg J."/>
            <person name="Griggs A."/>
            <person name="Gujja S."/>
            <person name="Heilman E."/>
            <person name="Heiman D."/>
            <person name="Hepburn T."/>
            <person name="Howarth C."/>
            <person name="Jen D."/>
            <person name="Larson L."/>
            <person name="Mehta T."/>
            <person name="Park D."/>
            <person name="Pearson M."/>
            <person name="Roberts A."/>
            <person name="Saif S."/>
            <person name="Shenoy N."/>
            <person name="Sisk P."/>
            <person name="Stolte C."/>
            <person name="Sykes S."/>
            <person name="Thomson T."/>
            <person name="Walk T."/>
            <person name="White J."/>
            <person name="Yandava C."/>
            <person name="Burger G."/>
            <person name="Gray M.W."/>
            <person name="Holland P.W.H."/>
            <person name="King N."/>
            <person name="Lang F.B.F."/>
            <person name="Roger A.J."/>
            <person name="Ruiz-Trillo I."/>
            <person name="Lander E."/>
            <person name="Nusbaum C."/>
        </authorList>
    </citation>
    <scope>NUCLEOTIDE SEQUENCE [LARGE SCALE GENOMIC DNA]</scope>
    <source>
        <strain evidence="9 10">ATCC 50062</strain>
    </source>
</reference>
<dbReference type="Pfam" id="PF00857">
    <property type="entry name" value="Isochorismatase"/>
    <property type="match status" value="1"/>
</dbReference>
<dbReference type="GO" id="GO:0046872">
    <property type="term" value="F:metal ion binding"/>
    <property type="evidence" value="ECO:0007669"/>
    <property type="project" value="UniProtKB-KW"/>
</dbReference>
<dbReference type="CDD" id="cd01011">
    <property type="entry name" value="nicotinamidase"/>
    <property type="match status" value="1"/>
</dbReference>
<dbReference type="AlphaFoldDB" id="A0A0L0D1B9"/>
<sequence length="212" mass="23004">MSEAPIRRALLVVDVQYDFMDGGSLAVPGGQDVVPVINKVRKSHAFDLVVFTQDWHPPNHVSFASNNDGAELFSTRSINGQNQVMWPDHCVQGSDGARLHADLVRSDLDPVVQKGTHVEHDSYSGFQDNDRVNKTELEAVLKAANITHLYICGLATDYCVSFTVIDAVDSGFAVTVLDDACRGIDPAGCDKAKAAWAEKGVTLLASDELDDF</sequence>
<dbReference type="InterPro" id="IPR036380">
    <property type="entry name" value="Isochorismatase-like_sf"/>
</dbReference>
<protein>
    <recommendedName>
        <fullName evidence="6">nicotinamidase</fullName>
        <ecNumber evidence="6">3.5.1.19</ecNumber>
    </recommendedName>
    <alternativeName>
        <fullName evidence="7">Nicotinamide deamidase</fullName>
    </alternativeName>
</protein>
<dbReference type="PANTHER" id="PTHR11080:SF2">
    <property type="entry name" value="LD05707P"/>
    <property type="match status" value="1"/>
</dbReference>
<proteinExistence type="inferred from homology"/>
<evidence type="ECO:0000259" key="8">
    <source>
        <dbReference type="Pfam" id="PF00857"/>
    </source>
</evidence>
<dbReference type="OrthoDB" id="1739143at2759"/>
<evidence type="ECO:0000256" key="5">
    <source>
        <dbReference type="ARBA" id="ARBA00037900"/>
    </source>
</evidence>
<comment type="pathway">
    <text evidence="5">Cofactor biosynthesis; nicotinate biosynthesis; nicotinate from nicotinamide: step 1/1.</text>
</comment>
<feature type="domain" description="Isochorismatase-like" evidence="8">
    <location>
        <begin position="9"/>
        <end position="206"/>
    </location>
</feature>
<evidence type="ECO:0000256" key="4">
    <source>
        <dbReference type="ARBA" id="ARBA00022801"/>
    </source>
</evidence>
<keyword evidence="10" id="KW-1185">Reference proteome</keyword>
<keyword evidence="2" id="KW-0662">Pyridine nucleotide biosynthesis</keyword>
<dbReference type="InterPro" id="IPR000868">
    <property type="entry name" value="Isochorismatase-like_dom"/>
</dbReference>
<evidence type="ECO:0000256" key="1">
    <source>
        <dbReference type="ARBA" id="ARBA00006336"/>
    </source>
</evidence>
<evidence type="ECO:0000256" key="3">
    <source>
        <dbReference type="ARBA" id="ARBA00022723"/>
    </source>
</evidence>
<evidence type="ECO:0000256" key="2">
    <source>
        <dbReference type="ARBA" id="ARBA00022642"/>
    </source>
</evidence>
<dbReference type="InterPro" id="IPR052347">
    <property type="entry name" value="Isochorismatase_Nicotinamidase"/>
</dbReference>
<evidence type="ECO:0000313" key="10">
    <source>
        <dbReference type="Proteomes" id="UP000054408"/>
    </source>
</evidence>
<organism evidence="9 10">
    <name type="scientific">Thecamonas trahens ATCC 50062</name>
    <dbReference type="NCBI Taxonomy" id="461836"/>
    <lineage>
        <taxon>Eukaryota</taxon>
        <taxon>Apusozoa</taxon>
        <taxon>Apusomonadida</taxon>
        <taxon>Apusomonadidae</taxon>
        <taxon>Thecamonas</taxon>
    </lineage>
</organism>
<dbReference type="STRING" id="461836.A0A0L0D1B9"/>
<dbReference type="GO" id="GO:0008936">
    <property type="term" value="F:nicotinamidase activity"/>
    <property type="evidence" value="ECO:0007669"/>
    <property type="project" value="UniProtKB-EC"/>
</dbReference>
<evidence type="ECO:0000256" key="6">
    <source>
        <dbReference type="ARBA" id="ARBA00039017"/>
    </source>
</evidence>
<keyword evidence="4" id="KW-0378">Hydrolase</keyword>
<dbReference type="eggNOG" id="KOG4003">
    <property type="taxonomic scope" value="Eukaryota"/>
</dbReference>
<evidence type="ECO:0000313" key="9">
    <source>
        <dbReference type="EMBL" id="KNC46042.1"/>
    </source>
</evidence>
<dbReference type="Gene3D" id="3.40.50.850">
    <property type="entry name" value="Isochorismatase-like"/>
    <property type="match status" value="1"/>
</dbReference>
<keyword evidence="3" id="KW-0479">Metal-binding</keyword>
<dbReference type="RefSeq" id="XP_013763022.1">
    <property type="nucleotide sequence ID" value="XM_013907568.1"/>
</dbReference>
<dbReference type="GeneID" id="25559980"/>
<dbReference type="FunFam" id="3.40.50.850:FF:000006">
    <property type="entry name" value="Bifunctional pyrazinamidase/nicotinamidase"/>
    <property type="match status" value="1"/>
</dbReference>
<dbReference type="NCBIfam" id="NF008623">
    <property type="entry name" value="PRK11609.1"/>
    <property type="match status" value="1"/>
</dbReference>
<dbReference type="GO" id="GO:0019363">
    <property type="term" value="P:pyridine nucleotide biosynthetic process"/>
    <property type="evidence" value="ECO:0007669"/>
    <property type="project" value="UniProtKB-KW"/>
</dbReference>
<comment type="similarity">
    <text evidence="1">Belongs to the isochorismatase family.</text>
</comment>
<dbReference type="EC" id="3.5.1.19" evidence="6"/>
<dbReference type="PANTHER" id="PTHR11080">
    <property type="entry name" value="PYRAZINAMIDASE/NICOTINAMIDASE"/>
    <property type="match status" value="1"/>
</dbReference>
<name>A0A0L0D1B9_THETB</name>
<dbReference type="SUPFAM" id="SSF52499">
    <property type="entry name" value="Isochorismatase-like hydrolases"/>
    <property type="match status" value="1"/>
</dbReference>
<evidence type="ECO:0000256" key="7">
    <source>
        <dbReference type="ARBA" id="ARBA00043224"/>
    </source>
</evidence>
<dbReference type="Proteomes" id="UP000054408">
    <property type="component" value="Unassembled WGS sequence"/>
</dbReference>
<dbReference type="EMBL" id="GL349433">
    <property type="protein sequence ID" value="KNC46042.1"/>
    <property type="molecule type" value="Genomic_DNA"/>
</dbReference>